<dbReference type="EMBL" id="GBXM01063442">
    <property type="protein sequence ID" value="JAH45135.1"/>
    <property type="molecule type" value="Transcribed_RNA"/>
</dbReference>
<protein>
    <submittedName>
        <fullName evidence="1">Uncharacterized protein</fullName>
    </submittedName>
</protein>
<organism evidence="1">
    <name type="scientific">Anguilla anguilla</name>
    <name type="common">European freshwater eel</name>
    <name type="synonym">Muraena anguilla</name>
    <dbReference type="NCBI Taxonomy" id="7936"/>
    <lineage>
        <taxon>Eukaryota</taxon>
        <taxon>Metazoa</taxon>
        <taxon>Chordata</taxon>
        <taxon>Craniata</taxon>
        <taxon>Vertebrata</taxon>
        <taxon>Euteleostomi</taxon>
        <taxon>Actinopterygii</taxon>
        <taxon>Neopterygii</taxon>
        <taxon>Teleostei</taxon>
        <taxon>Anguilliformes</taxon>
        <taxon>Anguillidae</taxon>
        <taxon>Anguilla</taxon>
    </lineage>
</organism>
<reference evidence="1" key="2">
    <citation type="journal article" date="2015" name="Fish Shellfish Immunol.">
        <title>Early steps in the European eel (Anguilla anguilla)-Vibrio vulnificus interaction in the gills: Role of the RtxA13 toxin.</title>
        <authorList>
            <person name="Callol A."/>
            <person name="Pajuelo D."/>
            <person name="Ebbesson L."/>
            <person name="Teles M."/>
            <person name="MacKenzie S."/>
            <person name="Amaro C."/>
        </authorList>
    </citation>
    <scope>NUCLEOTIDE SEQUENCE</scope>
</reference>
<accession>A0A0E9SWS9</accession>
<evidence type="ECO:0000313" key="1">
    <source>
        <dbReference type="EMBL" id="JAH45135.1"/>
    </source>
</evidence>
<proteinExistence type="predicted"/>
<name>A0A0E9SWS9_ANGAN</name>
<reference evidence="1" key="1">
    <citation type="submission" date="2014-11" db="EMBL/GenBank/DDBJ databases">
        <authorList>
            <person name="Amaro Gonzalez C."/>
        </authorList>
    </citation>
    <scope>NUCLEOTIDE SEQUENCE</scope>
</reference>
<sequence length="29" mass="3503">MNYFYTKLDINLCQTRLKSKSCYKMCHIG</sequence>
<dbReference type="AlphaFoldDB" id="A0A0E9SWS9"/>